<reference evidence="3 4" key="1">
    <citation type="journal article" date="2019" name="Int. J. Syst. Evol. Microbiol.">
        <title>The Global Catalogue of Microorganisms (GCM) 10K type strain sequencing project: providing services to taxonomists for standard genome sequencing and annotation.</title>
        <authorList>
            <consortium name="The Broad Institute Genomics Platform"/>
            <consortium name="The Broad Institute Genome Sequencing Center for Infectious Disease"/>
            <person name="Wu L."/>
            <person name="Ma J."/>
        </authorList>
    </citation>
    <scope>NUCLEOTIDE SEQUENCE [LARGE SCALE GENOMIC DNA]</scope>
    <source>
        <strain evidence="3 4">RDMS1</strain>
    </source>
</reference>
<dbReference type="Gene3D" id="3.90.820.10">
    <property type="entry name" value="Structural Genomics, Unknown Function 30-nov-00 1gh9 Mol_id"/>
    <property type="match status" value="1"/>
</dbReference>
<feature type="domain" description="DUF5817" evidence="1">
    <location>
        <begin position="2"/>
        <end position="58"/>
    </location>
</feature>
<comment type="caution">
    <text evidence="3">The sequence shown here is derived from an EMBL/GenBank/DDBJ whole genome shotgun (WGS) entry which is preliminary data.</text>
</comment>
<keyword evidence="4" id="KW-1185">Reference proteome</keyword>
<dbReference type="EMBL" id="JBHTAX010000001">
    <property type="protein sequence ID" value="MFC7190759.1"/>
    <property type="molecule type" value="Genomic_DNA"/>
</dbReference>
<dbReference type="GeneID" id="76200407"/>
<feature type="domain" description="DUF5817" evidence="2">
    <location>
        <begin position="118"/>
        <end position="171"/>
    </location>
</feature>
<dbReference type="InterPro" id="IPR043855">
    <property type="entry name" value="DUF5817"/>
</dbReference>
<dbReference type="Pfam" id="PF19134">
    <property type="entry name" value="DUF5817"/>
    <property type="match status" value="1"/>
</dbReference>
<evidence type="ECO:0000259" key="1">
    <source>
        <dbReference type="Pfam" id="PF19134"/>
    </source>
</evidence>
<name>A0ABD5YRW1_9EURY</name>
<gene>
    <name evidence="3" type="ORF">ACFQL7_13545</name>
</gene>
<protein>
    <submittedName>
        <fullName evidence="3">DUF5817 domain-containing protein</fullName>
    </submittedName>
</protein>
<dbReference type="Pfam" id="PF22798">
    <property type="entry name" value="DUF5817_CT"/>
    <property type="match status" value="1"/>
</dbReference>
<evidence type="ECO:0000259" key="2">
    <source>
        <dbReference type="Pfam" id="PF22798"/>
    </source>
</evidence>
<sequence length="172" mass="19087">MYSVVGCPECSALKIVEDRPETTQCPRCGRQTKFKKLRTFYQSEEIDAAREIRARLFAEQSGHGEAYAEIDEFAELETDEAVVGTEEYLEHAGLDPASIADAGERLTTGTGASRSQKEVVLDALRELDHPTREEIAEYADSAGVSADYVEKSIDKLVRYGEVTESGGRYRLL</sequence>
<dbReference type="Proteomes" id="UP001596417">
    <property type="component" value="Unassembled WGS sequence"/>
</dbReference>
<dbReference type="AlphaFoldDB" id="A0ABD5YRW1"/>
<evidence type="ECO:0000313" key="3">
    <source>
        <dbReference type="EMBL" id="MFC7190759.1"/>
    </source>
</evidence>
<evidence type="ECO:0000313" key="4">
    <source>
        <dbReference type="Proteomes" id="UP001596417"/>
    </source>
</evidence>
<proteinExistence type="predicted"/>
<accession>A0ABD5YRW1</accession>
<dbReference type="InterPro" id="IPR053849">
    <property type="entry name" value="DUF5817_C"/>
</dbReference>
<dbReference type="RefSeq" id="WP_248908088.1">
    <property type="nucleotide sequence ID" value="NZ_CP109979.1"/>
</dbReference>
<organism evidence="3 4">
    <name type="scientific">Halocatena marina</name>
    <dbReference type="NCBI Taxonomy" id="2934937"/>
    <lineage>
        <taxon>Archaea</taxon>
        <taxon>Methanobacteriati</taxon>
        <taxon>Methanobacteriota</taxon>
        <taxon>Stenosarchaea group</taxon>
        <taxon>Halobacteria</taxon>
        <taxon>Halobacteriales</taxon>
        <taxon>Natronomonadaceae</taxon>
        <taxon>Halocatena</taxon>
    </lineage>
</organism>